<evidence type="ECO:0000313" key="8">
    <source>
        <dbReference type="EMBL" id="CAH0719055.1"/>
    </source>
</evidence>
<dbReference type="GO" id="GO:0007218">
    <property type="term" value="P:neuropeptide signaling pathway"/>
    <property type="evidence" value="ECO:0007669"/>
    <property type="project" value="UniProtKB-KW"/>
</dbReference>
<dbReference type="InterPro" id="IPR001484">
    <property type="entry name" value="Pyrokinin_CS"/>
</dbReference>
<dbReference type="OrthoDB" id="6430009at2759"/>
<evidence type="ECO:0000313" key="9">
    <source>
        <dbReference type="Proteomes" id="UP000838878"/>
    </source>
</evidence>
<evidence type="ECO:0000256" key="2">
    <source>
        <dbReference type="ARBA" id="ARBA00007714"/>
    </source>
</evidence>
<keyword evidence="5" id="KW-0527">Neuropeptide</keyword>
<keyword evidence="7" id="KW-0732">Signal</keyword>
<feature type="region of interest" description="Disordered" evidence="6">
    <location>
        <begin position="99"/>
        <end position="155"/>
    </location>
</feature>
<keyword evidence="3" id="KW-0964">Secreted</keyword>
<dbReference type="AlphaFoldDB" id="A0A8J9YAA7"/>
<feature type="chain" id="PRO_5035425591" evidence="7">
    <location>
        <begin position="20"/>
        <end position="155"/>
    </location>
</feature>
<evidence type="ECO:0000256" key="7">
    <source>
        <dbReference type="SAM" id="SignalP"/>
    </source>
</evidence>
<keyword evidence="4" id="KW-0027">Amidation</keyword>
<accession>A0A8J9YAA7</accession>
<name>A0A8J9YAA7_9NEOP</name>
<evidence type="ECO:0000256" key="6">
    <source>
        <dbReference type="SAM" id="MobiDB-lite"/>
    </source>
</evidence>
<keyword evidence="9" id="KW-1185">Reference proteome</keyword>
<protein>
    <submittedName>
        <fullName evidence="8">Uncharacterized protein</fullName>
    </submittedName>
</protein>
<evidence type="ECO:0000256" key="5">
    <source>
        <dbReference type="ARBA" id="ARBA00023320"/>
    </source>
</evidence>
<evidence type="ECO:0000256" key="4">
    <source>
        <dbReference type="ARBA" id="ARBA00022815"/>
    </source>
</evidence>
<proteinExistence type="inferred from homology"/>
<dbReference type="PROSITE" id="PS00539">
    <property type="entry name" value="PYROKININ"/>
    <property type="match status" value="1"/>
</dbReference>
<feature type="signal peptide" evidence="7">
    <location>
        <begin position="1"/>
        <end position="19"/>
    </location>
</feature>
<comment type="subcellular location">
    <subcellularLocation>
        <location evidence="1">Secreted</location>
    </subcellularLocation>
</comment>
<gene>
    <name evidence="8" type="ORF">BINO364_LOCUS5446</name>
</gene>
<dbReference type="EMBL" id="OV170233">
    <property type="protein sequence ID" value="CAH0719055.1"/>
    <property type="molecule type" value="Genomic_DNA"/>
</dbReference>
<feature type="compositionally biased region" description="Basic and acidic residues" evidence="6">
    <location>
        <begin position="132"/>
        <end position="149"/>
    </location>
</feature>
<dbReference type="GO" id="GO:0005184">
    <property type="term" value="F:neuropeptide hormone activity"/>
    <property type="evidence" value="ECO:0007669"/>
    <property type="project" value="InterPro"/>
</dbReference>
<evidence type="ECO:0000256" key="1">
    <source>
        <dbReference type="ARBA" id="ARBA00004613"/>
    </source>
</evidence>
<feature type="non-terminal residue" evidence="8">
    <location>
        <position position="155"/>
    </location>
</feature>
<organism evidence="8 9">
    <name type="scientific">Brenthis ino</name>
    <name type="common">lesser marbled fritillary</name>
    <dbReference type="NCBI Taxonomy" id="405034"/>
    <lineage>
        <taxon>Eukaryota</taxon>
        <taxon>Metazoa</taxon>
        <taxon>Ecdysozoa</taxon>
        <taxon>Arthropoda</taxon>
        <taxon>Hexapoda</taxon>
        <taxon>Insecta</taxon>
        <taxon>Pterygota</taxon>
        <taxon>Neoptera</taxon>
        <taxon>Endopterygota</taxon>
        <taxon>Lepidoptera</taxon>
        <taxon>Glossata</taxon>
        <taxon>Ditrysia</taxon>
        <taxon>Papilionoidea</taxon>
        <taxon>Nymphalidae</taxon>
        <taxon>Heliconiinae</taxon>
        <taxon>Argynnini</taxon>
        <taxon>Brenthis</taxon>
    </lineage>
</organism>
<dbReference type="GO" id="GO:0005576">
    <property type="term" value="C:extracellular region"/>
    <property type="evidence" value="ECO:0007669"/>
    <property type="project" value="UniProtKB-SubCell"/>
</dbReference>
<comment type="similarity">
    <text evidence="2">Belongs to the pyrokinin family.</text>
</comment>
<dbReference type="Proteomes" id="UP000838878">
    <property type="component" value="Chromosome 13"/>
</dbReference>
<reference evidence="8" key="1">
    <citation type="submission" date="2021-12" db="EMBL/GenBank/DDBJ databases">
        <authorList>
            <person name="Martin H S."/>
        </authorList>
    </citation>
    <scope>NUCLEOTIDE SEQUENCE</scope>
</reference>
<sequence length="155" mass="17915">MQTTAIFALTLILASSIAASSYHSSTKLRRDGVLNLYPFPRVGRASHRTWEVPINDLQDGPMKRQLYAFPRVGRSDLRSELQLEELLFGRRNPYVKRDMYEPHSDADTPGMWFGPRLGRGFKSEDDDISQNDADRSESEQLEVTQEREKRQIKRT</sequence>
<evidence type="ECO:0000256" key="3">
    <source>
        <dbReference type="ARBA" id="ARBA00022525"/>
    </source>
</evidence>